<dbReference type="InterPro" id="IPR019734">
    <property type="entry name" value="TPR_rpt"/>
</dbReference>
<dbReference type="PANTHER" id="PTHR44858">
    <property type="entry name" value="TETRATRICOPEPTIDE REPEAT PROTEIN 6"/>
    <property type="match status" value="1"/>
</dbReference>
<dbReference type="InterPro" id="IPR013105">
    <property type="entry name" value="TPR_2"/>
</dbReference>
<feature type="repeat" description="TPR" evidence="3">
    <location>
        <begin position="169"/>
        <end position="202"/>
    </location>
</feature>
<evidence type="ECO:0000313" key="5">
    <source>
        <dbReference type="Proteomes" id="UP001250662"/>
    </source>
</evidence>
<dbReference type="RefSeq" id="WP_311387006.1">
    <property type="nucleotide sequence ID" value="NZ_JAVRHU010000001.1"/>
</dbReference>
<keyword evidence="2 3" id="KW-0802">TPR repeat</keyword>
<organism evidence="4 5">
    <name type="scientific">Croceitalea vernalis</name>
    <dbReference type="NCBI Taxonomy" id="3075599"/>
    <lineage>
        <taxon>Bacteria</taxon>
        <taxon>Pseudomonadati</taxon>
        <taxon>Bacteroidota</taxon>
        <taxon>Flavobacteriia</taxon>
        <taxon>Flavobacteriales</taxon>
        <taxon>Flavobacteriaceae</taxon>
        <taxon>Croceitalea</taxon>
    </lineage>
</organism>
<dbReference type="PROSITE" id="PS50005">
    <property type="entry name" value="TPR"/>
    <property type="match status" value="2"/>
</dbReference>
<accession>A0ABU3BEY3</accession>
<proteinExistence type="predicted"/>
<comment type="caution">
    <text evidence="4">The sequence shown here is derived from an EMBL/GenBank/DDBJ whole genome shotgun (WGS) entry which is preliminary data.</text>
</comment>
<evidence type="ECO:0000256" key="3">
    <source>
        <dbReference type="PROSITE-ProRule" id="PRU00339"/>
    </source>
</evidence>
<dbReference type="Pfam" id="PF07719">
    <property type="entry name" value="TPR_2"/>
    <property type="match status" value="1"/>
</dbReference>
<protein>
    <submittedName>
        <fullName evidence="4">Tetratricopeptide repeat protein</fullName>
    </submittedName>
</protein>
<evidence type="ECO:0000313" key="4">
    <source>
        <dbReference type="EMBL" id="MDT0620709.1"/>
    </source>
</evidence>
<dbReference type="Gene3D" id="1.25.40.10">
    <property type="entry name" value="Tetratricopeptide repeat domain"/>
    <property type="match status" value="1"/>
</dbReference>
<dbReference type="SUPFAM" id="SSF48452">
    <property type="entry name" value="TPR-like"/>
    <property type="match status" value="1"/>
</dbReference>
<dbReference type="InterPro" id="IPR050498">
    <property type="entry name" value="Ycf3"/>
</dbReference>
<dbReference type="SMART" id="SM00028">
    <property type="entry name" value="TPR"/>
    <property type="match status" value="3"/>
</dbReference>
<evidence type="ECO:0000256" key="1">
    <source>
        <dbReference type="ARBA" id="ARBA00022737"/>
    </source>
</evidence>
<feature type="repeat" description="TPR" evidence="3">
    <location>
        <begin position="56"/>
        <end position="89"/>
    </location>
</feature>
<keyword evidence="5" id="KW-1185">Reference proteome</keyword>
<dbReference type="InterPro" id="IPR011990">
    <property type="entry name" value="TPR-like_helical_dom_sf"/>
</dbReference>
<evidence type="ECO:0000256" key="2">
    <source>
        <dbReference type="ARBA" id="ARBA00022803"/>
    </source>
</evidence>
<sequence>MVLVVFSCSQATDRLDLIEKRKLAEEIFKNGSHLPQGSPKSMTRIEEAIAADTTYAEALRELSVAYLKRGMPHKWLPQFNKAVRHDPKTWVPWRGYLYLYFYRDYKKAIADFNASDTLTKHIDYPQGHSVDFWRGIAYLGLKDYDNSITYWDKHIKKETEDTGEDWVELEAFLYRGIAHYESGNNQKAMKDFNKAIQYFKQTADAKYYKAKILLVQNKKEAAQKMINEAMIDFNSGFHNNYHYVELLHQIYLSDIEELKSEIMR</sequence>
<dbReference type="Proteomes" id="UP001250662">
    <property type="component" value="Unassembled WGS sequence"/>
</dbReference>
<keyword evidence="1" id="KW-0677">Repeat</keyword>
<gene>
    <name evidence="4" type="ORF">RM520_03670</name>
</gene>
<name>A0ABU3BEY3_9FLAO</name>
<dbReference type="EMBL" id="JAVRHU010000001">
    <property type="protein sequence ID" value="MDT0620709.1"/>
    <property type="molecule type" value="Genomic_DNA"/>
</dbReference>
<dbReference type="PANTHER" id="PTHR44858:SF1">
    <property type="entry name" value="UDP-N-ACETYLGLUCOSAMINE--PEPTIDE N-ACETYLGLUCOSAMINYLTRANSFERASE SPINDLY-RELATED"/>
    <property type="match status" value="1"/>
</dbReference>
<reference evidence="4 5" key="1">
    <citation type="submission" date="2023-09" db="EMBL/GenBank/DDBJ databases">
        <authorList>
            <person name="Rey-Velasco X."/>
        </authorList>
    </citation>
    <scope>NUCLEOTIDE SEQUENCE [LARGE SCALE GENOMIC DNA]</scope>
    <source>
        <strain evidence="4 5">P007</strain>
    </source>
</reference>